<name>A0A9X0D696_9CNID</name>
<dbReference type="GO" id="GO:0005829">
    <property type="term" value="C:cytosol"/>
    <property type="evidence" value="ECO:0007669"/>
    <property type="project" value="GOC"/>
</dbReference>
<dbReference type="InterPro" id="IPR027267">
    <property type="entry name" value="AH/BAR_dom_sf"/>
</dbReference>
<dbReference type="Proteomes" id="UP001163046">
    <property type="component" value="Unassembled WGS sequence"/>
</dbReference>
<dbReference type="PANTHER" id="PTHR10555:SF170">
    <property type="entry name" value="FI18122P1"/>
    <property type="match status" value="1"/>
</dbReference>
<evidence type="ECO:0000256" key="1">
    <source>
        <dbReference type="SAM" id="Coils"/>
    </source>
</evidence>
<reference evidence="3" key="1">
    <citation type="submission" date="2023-01" db="EMBL/GenBank/DDBJ databases">
        <title>Genome assembly of the deep-sea coral Lophelia pertusa.</title>
        <authorList>
            <person name="Herrera S."/>
            <person name="Cordes E."/>
        </authorList>
    </citation>
    <scope>NUCLEOTIDE SEQUENCE</scope>
    <source>
        <strain evidence="3">USNM1676648</strain>
        <tissue evidence="3">Polyp</tissue>
    </source>
</reference>
<sequence>MFQLTTKMSESDQWFEEKQQQIETLDLQLKKLHQSIEVLALQRRGNAEEHATLSRALSQLAEVEEKIEQLHIQQADSDFYVVAELLKDYIGLIQSVKASFQERVRSYSNWQHAQQMLTKKREASGQVRTGLQK</sequence>
<dbReference type="PANTHER" id="PTHR10555">
    <property type="entry name" value="SORTING NEXIN"/>
    <property type="match status" value="1"/>
</dbReference>
<organism evidence="3 4">
    <name type="scientific">Desmophyllum pertusum</name>
    <dbReference type="NCBI Taxonomy" id="174260"/>
    <lineage>
        <taxon>Eukaryota</taxon>
        <taxon>Metazoa</taxon>
        <taxon>Cnidaria</taxon>
        <taxon>Anthozoa</taxon>
        <taxon>Hexacorallia</taxon>
        <taxon>Scleractinia</taxon>
        <taxon>Caryophylliina</taxon>
        <taxon>Caryophylliidae</taxon>
        <taxon>Desmophyllum</taxon>
    </lineage>
</organism>
<dbReference type="GO" id="GO:0035091">
    <property type="term" value="F:phosphatidylinositol binding"/>
    <property type="evidence" value="ECO:0007669"/>
    <property type="project" value="TreeGrafter"/>
</dbReference>
<dbReference type="Pfam" id="PF09325">
    <property type="entry name" value="Vps5"/>
    <property type="match status" value="1"/>
</dbReference>
<keyword evidence="4" id="KW-1185">Reference proteome</keyword>
<dbReference type="AlphaFoldDB" id="A0A9X0D696"/>
<dbReference type="GO" id="GO:0010008">
    <property type="term" value="C:endosome membrane"/>
    <property type="evidence" value="ECO:0007669"/>
    <property type="project" value="TreeGrafter"/>
</dbReference>
<evidence type="ECO:0000313" key="4">
    <source>
        <dbReference type="Proteomes" id="UP001163046"/>
    </source>
</evidence>
<comment type="caution">
    <text evidence="3">The sequence shown here is derived from an EMBL/GenBank/DDBJ whole genome shotgun (WGS) entry which is preliminary data.</text>
</comment>
<dbReference type="EMBL" id="MU825445">
    <property type="protein sequence ID" value="KAJ7388947.1"/>
    <property type="molecule type" value="Genomic_DNA"/>
</dbReference>
<gene>
    <name evidence="3" type="primary">SNX2_2</name>
    <name evidence="3" type="ORF">OS493_034579</name>
</gene>
<dbReference type="Gene3D" id="1.20.1270.60">
    <property type="entry name" value="Arfaptin homology (AH) domain/BAR domain"/>
    <property type="match status" value="1"/>
</dbReference>
<feature type="domain" description="Sorting nexin/Vps5-like C-terminal" evidence="2">
    <location>
        <begin position="3"/>
        <end position="128"/>
    </location>
</feature>
<protein>
    <submittedName>
        <fullName evidence="3">Sorting nexin-2</fullName>
    </submittedName>
</protein>
<dbReference type="GO" id="GO:0034498">
    <property type="term" value="P:early endosome to Golgi transport"/>
    <property type="evidence" value="ECO:0007669"/>
    <property type="project" value="TreeGrafter"/>
</dbReference>
<accession>A0A9X0D696</accession>
<evidence type="ECO:0000313" key="3">
    <source>
        <dbReference type="EMBL" id="KAJ7388947.1"/>
    </source>
</evidence>
<proteinExistence type="predicted"/>
<feature type="coiled-coil region" evidence="1">
    <location>
        <begin position="15"/>
        <end position="73"/>
    </location>
</feature>
<evidence type="ECO:0000259" key="2">
    <source>
        <dbReference type="Pfam" id="PF09325"/>
    </source>
</evidence>
<dbReference type="OrthoDB" id="271164at2759"/>
<dbReference type="InterPro" id="IPR015404">
    <property type="entry name" value="Vps5_C"/>
</dbReference>
<keyword evidence="1" id="KW-0175">Coiled coil</keyword>